<feature type="compositionally biased region" description="Basic residues" evidence="1">
    <location>
        <begin position="107"/>
        <end position="116"/>
    </location>
</feature>
<dbReference type="PROSITE" id="PS51676">
    <property type="entry name" value="FF"/>
    <property type="match status" value="1"/>
</dbReference>
<evidence type="ECO:0000256" key="1">
    <source>
        <dbReference type="SAM" id="MobiDB-lite"/>
    </source>
</evidence>
<feature type="region of interest" description="Disordered" evidence="1">
    <location>
        <begin position="68"/>
        <end position="123"/>
    </location>
</feature>
<evidence type="ECO:0000313" key="3">
    <source>
        <dbReference type="EMBL" id="CAD2140985.1"/>
    </source>
</evidence>
<gene>
    <name evidence="3" type="ORF">MENT_LOCUS6703</name>
</gene>
<organism evidence="3 4">
    <name type="scientific">Meloidogyne enterolobii</name>
    <name type="common">Root-knot nematode worm</name>
    <name type="synonym">Meloidogyne mayaguensis</name>
    <dbReference type="NCBI Taxonomy" id="390850"/>
    <lineage>
        <taxon>Eukaryota</taxon>
        <taxon>Metazoa</taxon>
        <taxon>Ecdysozoa</taxon>
        <taxon>Nematoda</taxon>
        <taxon>Chromadorea</taxon>
        <taxon>Rhabditida</taxon>
        <taxon>Tylenchina</taxon>
        <taxon>Tylenchomorpha</taxon>
        <taxon>Tylenchoidea</taxon>
        <taxon>Meloidogynidae</taxon>
        <taxon>Meloidogyninae</taxon>
        <taxon>Meloidogyne</taxon>
    </lineage>
</organism>
<dbReference type="Proteomes" id="UP000580250">
    <property type="component" value="Unassembled WGS sequence"/>
</dbReference>
<dbReference type="InterPro" id="IPR036517">
    <property type="entry name" value="FF_domain_sf"/>
</dbReference>
<accession>A0A6V7U0F2</accession>
<reference evidence="3 4" key="1">
    <citation type="submission" date="2020-08" db="EMBL/GenBank/DDBJ databases">
        <authorList>
            <person name="Koutsovoulos G."/>
            <person name="Danchin GJ E."/>
        </authorList>
    </citation>
    <scope>NUCLEOTIDE SEQUENCE [LARGE SCALE GENOMIC DNA]</scope>
</reference>
<name>A0A6V7U0F2_MELEN</name>
<dbReference type="SUPFAM" id="SSF81698">
    <property type="entry name" value="FF domain"/>
    <property type="match status" value="1"/>
</dbReference>
<dbReference type="AlphaFoldDB" id="A0A6V7U0F2"/>
<feature type="compositionally biased region" description="Basic and acidic residues" evidence="1">
    <location>
        <begin position="95"/>
        <end position="106"/>
    </location>
</feature>
<dbReference type="OrthoDB" id="187617at2759"/>
<protein>
    <recommendedName>
        <fullName evidence="2">FF domain-containing protein</fullName>
    </recommendedName>
</protein>
<feature type="compositionally biased region" description="Basic residues" evidence="1">
    <location>
        <begin position="83"/>
        <end position="94"/>
    </location>
</feature>
<dbReference type="Pfam" id="PF01846">
    <property type="entry name" value="FF"/>
    <property type="match status" value="1"/>
</dbReference>
<comment type="caution">
    <text evidence="3">The sequence shown here is derived from an EMBL/GenBank/DDBJ whole genome shotgun (WGS) entry which is preliminary data.</text>
</comment>
<proteinExistence type="predicted"/>
<evidence type="ECO:0000259" key="2">
    <source>
        <dbReference type="PROSITE" id="PS51676"/>
    </source>
</evidence>
<dbReference type="InterPro" id="IPR002713">
    <property type="entry name" value="FF_domain"/>
</dbReference>
<sequence>MDKKKKKLEESFISLLQSITPPIEPEAEWEQILELIKDEEQYKAIEDDQLKEQIFNFYIRSIQEACGHFHGPTKANSTTTSSSKKKKEKKKKKRKSEEDHEDDRERKPKKSKKKKKESSSDEE</sequence>
<dbReference type="Gene3D" id="1.10.10.440">
    <property type="entry name" value="FF domain"/>
    <property type="match status" value="1"/>
</dbReference>
<dbReference type="SMART" id="SM00441">
    <property type="entry name" value="FF"/>
    <property type="match status" value="1"/>
</dbReference>
<evidence type="ECO:0000313" key="4">
    <source>
        <dbReference type="Proteomes" id="UP000580250"/>
    </source>
</evidence>
<dbReference type="EMBL" id="CAJEWN010000026">
    <property type="protein sequence ID" value="CAD2140985.1"/>
    <property type="molecule type" value="Genomic_DNA"/>
</dbReference>
<feature type="domain" description="FF" evidence="2">
    <location>
        <begin position="5"/>
        <end position="61"/>
    </location>
</feature>